<dbReference type="RefSeq" id="WP_014220184.1">
    <property type="nucleotide sequence ID" value="NZ_LWBO01000004.1"/>
</dbReference>
<keyword evidence="2" id="KW-0489">Methyltransferase</keyword>
<dbReference type="GO" id="GO:0032259">
    <property type="term" value="P:methylation"/>
    <property type="evidence" value="ECO:0007669"/>
    <property type="project" value="UniProtKB-KW"/>
</dbReference>
<dbReference type="GO" id="GO:0008168">
    <property type="term" value="F:methyltransferase activity"/>
    <property type="evidence" value="ECO:0007669"/>
    <property type="project" value="UniProtKB-KW"/>
</dbReference>
<accession>A0ABX3P1P5</accession>
<protein>
    <submittedName>
        <fullName evidence="2">DNA methylase</fullName>
    </submittedName>
</protein>
<keyword evidence="3" id="KW-1185">Reference proteome</keyword>
<dbReference type="InterPro" id="IPR049953">
    <property type="entry name" value="Antiphage_assoc"/>
</dbReference>
<dbReference type="InterPro" id="IPR009537">
    <property type="entry name" value="DUF1156"/>
</dbReference>
<evidence type="ECO:0000313" key="2">
    <source>
        <dbReference type="EMBL" id="OQP52144.1"/>
    </source>
</evidence>
<evidence type="ECO:0000259" key="1">
    <source>
        <dbReference type="Pfam" id="PF06634"/>
    </source>
</evidence>
<comment type="caution">
    <text evidence="2">The sequence shown here is derived from an EMBL/GenBank/DDBJ whole genome shotgun (WGS) entry which is preliminary data.</text>
</comment>
<sequence>MDTLNEKKVTGTGLSFMEVQFPVSKVSKESYKERKAGQSQTLTSLGKWWGRKPLILVRATILGLLMPATDDPIMDREIFLKILMMDSEGLWSRKNKPMKDATIIENLSLKELKEYFEVPVDLFSVEVESQDKLIRQAVKKNIDGINWKKGLSKQAKELATKLAFDRLSYDDRLEYCLRPEETTLDNKATWAAINQHLGTNANSLSELMIALGKQKFGYVPTIGDCFTGGGSIPFEAARIGLNSYASDLNPLAGLLSWSGLNILSLPEAEVTKLKDFQEKVFDEVAKQVEAWGIERNEKDWMAKFYLYCNETVCPHCKTIVPMNPSWVVSKKARAVAIPRYNAINNNFDIEVIQNATEEQIAESDRLATVKNGGLWCPKCENTTPTALLRKDDLDAEGNVKYGLRKWEAGEFLPAKNDVYQERLYAIKYLEKYPDKTWEQFLKKPAPATDSTYGTIHYVAPTTDDLKREQKVIALLKERFADWQKKGYLPSSRIEAGDKTNEPIRTRGWQYWHQLFNPRQLLQNGLFAETFDLLKENNNEVVVGVLGLNRVADFNSKLCRWHSRNAQIAQTFYNQALNTLENYAAKGISAQYIIWIIELQKYIVQNNSSLDLQDARQINEEKDIWITDPPYADAVNYHELTEFFLAWDKQFIEKIFPQWHGDSKRVLAVKGTGETFNQSMIEIYQNLTKHMPDNGMQVVMFTHQDPAVWADLTLILWSAGLHVTAAWNIATETESGGLKEGNYVKGTVLLVLRKLTSNNTAFTDEITFEIQEEVKHQIDSMRGLEDKEDPNFSDADYLLAAYAATLKILTGYKMIGDINVEYELSKPRDTKNVGPVEAIIVNAIRTAYDYLIPQAFDSFIWKSLTPEERFFIKGLELEKSNVYQLGAYQEMARGFGVKDFKSLLASTKANQVRFKIPTEFGNRGLATSELFSTTLLRQVLMAINQSEKEQNGQAGRTWLKNEVEDYWNKRQTIIELLRYLSTTEHIDHMQHWESPALYAKYLVELVSSDGV</sequence>
<reference evidence="2 3" key="1">
    <citation type="submission" date="2016-04" db="EMBL/GenBank/DDBJ databases">
        <authorList>
            <person name="Chen L."/>
            <person name="Zhuang W."/>
            <person name="Wang G."/>
        </authorList>
    </citation>
    <scope>NUCLEOTIDE SEQUENCE [LARGE SCALE GENOMIC DNA]</scope>
    <source>
        <strain evidence="3">GR20</strain>
    </source>
</reference>
<dbReference type="NCBIfam" id="NF042963">
    <property type="entry name" value="DUF1156_antiphage"/>
    <property type="match status" value="1"/>
</dbReference>
<dbReference type="EMBL" id="LWBO01000004">
    <property type="protein sequence ID" value="OQP52144.1"/>
    <property type="molecule type" value="Genomic_DNA"/>
</dbReference>
<keyword evidence="2" id="KW-0808">Transferase</keyword>
<name>A0ABX3P1P5_9BACT</name>
<proteinExistence type="predicted"/>
<evidence type="ECO:0000313" key="3">
    <source>
        <dbReference type="Proteomes" id="UP000192277"/>
    </source>
</evidence>
<organism evidence="2 3">
    <name type="scientific">Niastella koreensis</name>
    <dbReference type="NCBI Taxonomy" id="354356"/>
    <lineage>
        <taxon>Bacteria</taxon>
        <taxon>Pseudomonadati</taxon>
        <taxon>Bacteroidota</taxon>
        <taxon>Chitinophagia</taxon>
        <taxon>Chitinophagales</taxon>
        <taxon>Chitinophagaceae</taxon>
        <taxon>Niastella</taxon>
    </lineage>
</organism>
<dbReference type="Proteomes" id="UP000192277">
    <property type="component" value="Unassembled WGS sequence"/>
</dbReference>
<gene>
    <name evidence="2" type="ORF">A4D02_23370</name>
</gene>
<dbReference type="Pfam" id="PF06634">
    <property type="entry name" value="DUF1156"/>
    <property type="match status" value="1"/>
</dbReference>
<feature type="domain" description="DUF1156" evidence="1">
    <location>
        <begin position="20"/>
        <end position="82"/>
    </location>
</feature>